<feature type="region of interest" description="Disordered" evidence="1">
    <location>
        <begin position="1"/>
        <end position="22"/>
    </location>
</feature>
<feature type="compositionally biased region" description="Acidic residues" evidence="1">
    <location>
        <begin position="132"/>
        <end position="145"/>
    </location>
</feature>
<dbReference type="STRING" id="1801.BRW64_19245"/>
<comment type="caution">
    <text evidence="4">The sequence shown here is derived from an EMBL/GenBank/DDBJ whole genome shotgun (WGS) entry which is preliminary data.</text>
</comment>
<reference evidence="4 6" key="2">
    <citation type="submission" date="2017-10" db="EMBL/GenBank/DDBJ databases">
        <title>The new phylogeny of genus Mycobacterium.</title>
        <authorList>
            <person name="Tortoli E."/>
            <person name="Trovato A."/>
            <person name="Cirillo D.M."/>
        </authorList>
    </citation>
    <scope>NUCLEOTIDE SEQUENCE [LARGE SCALE GENOMIC DNA]</scope>
    <source>
        <strain evidence="4 6">IP141170001</strain>
    </source>
</reference>
<dbReference type="EMBL" id="MIJD01000012">
    <property type="protein sequence ID" value="OPE55961.1"/>
    <property type="molecule type" value="Genomic_DNA"/>
</dbReference>
<dbReference type="OrthoDB" id="1253390at2"/>
<dbReference type="Pfam" id="PF17963">
    <property type="entry name" value="Big_9"/>
    <property type="match status" value="1"/>
</dbReference>
<feature type="region of interest" description="Disordered" evidence="1">
    <location>
        <begin position="56"/>
        <end position="236"/>
    </location>
</feature>
<evidence type="ECO:0000313" key="6">
    <source>
        <dbReference type="Proteomes" id="UP000220340"/>
    </source>
</evidence>
<accession>A0A1Q4H9L3</accession>
<feature type="transmembrane region" description="Helical" evidence="2">
    <location>
        <begin position="21"/>
        <end position="44"/>
    </location>
</feature>
<proteinExistence type="predicted"/>
<protein>
    <submittedName>
        <fullName evidence="4">Uncharacterized protein</fullName>
    </submittedName>
</protein>
<feature type="compositionally biased region" description="Low complexity" evidence="1">
    <location>
        <begin position="179"/>
        <end position="190"/>
    </location>
</feature>
<feature type="transmembrane region" description="Helical" evidence="2">
    <location>
        <begin position="635"/>
        <end position="656"/>
    </location>
</feature>
<evidence type="ECO:0000313" key="5">
    <source>
        <dbReference type="Proteomes" id="UP000191039"/>
    </source>
</evidence>
<evidence type="ECO:0000313" key="3">
    <source>
        <dbReference type="EMBL" id="OPE55961.1"/>
    </source>
</evidence>
<feature type="compositionally biased region" description="Low complexity" evidence="1">
    <location>
        <begin position="56"/>
        <end position="90"/>
    </location>
</feature>
<sequence length="666" mass="68665">MAGKHTKRAVRKRQRRLQSDVLPVHRWLVAGAASAGVTATLWGLSVAGPEISVAAADDGASSSSTGSDSGSGNTDSAGSETSGASTAAGSESKDDSSDRTSGPRGPRSVKSSAADDDAEPELSAPRGSAAGDTDETTAPDDDPAEAEATPAEPAEPAGTDESAAPQPDGSTNAPVVRPTSATGSHSAADTSTDDVTDTDTASAQQPPAATPTGSNAEAAGSTETVTPPRSVVVSVGAPDPRRQAIADQIAALMTTYRTMISMLPVAKPVKTWMYESLAGTRRTLFNQAPWLTPVQISGTGDGPIVGTLGAVDLEGDLIRYIIVTGPASGTLIVDEQGTFTYTPGVGFNGVDNFVISARDIGTHVNLFDPFRGAGSSASLLVNQNAVSFVFNYLTGAQYWTTDARTALQRAASTLVSQFIVKAPVVVTYDITGHSSSSSAFLASADSALISSSPGFHPTVVQYKLQTGLDANGAAADGRIDWNFAYPWAFGDFVTGSQYDFSTVAMHEFLHSFGLMSYVEPGAIETRRLWTIYDSLLQSSDGTRLIGADFRVNKALTSNLQGGNGGLFFGGINAAGAAGGAVAVYTPSTWTQGSSLSHLISAAAAGADRSLTSPRVPLGPGPRTLTATERGLMQDLGYTLTPLDATSMLAFVGFVFIRRRRTADIAA</sequence>
<keyword evidence="2" id="KW-1133">Transmembrane helix</keyword>
<organism evidence="4 6">
    <name type="scientific">Mycolicibacterium diernhoferi</name>
    <dbReference type="NCBI Taxonomy" id="1801"/>
    <lineage>
        <taxon>Bacteria</taxon>
        <taxon>Bacillati</taxon>
        <taxon>Actinomycetota</taxon>
        <taxon>Actinomycetes</taxon>
        <taxon>Mycobacteriales</taxon>
        <taxon>Mycobacteriaceae</taxon>
        <taxon>Mycolicibacterium</taxon>
    </lineage>
</organism>
<gene>
    <name evidence="3" type="ORF">BV510_02270</name>
    <name evidence="4" type="ORF">CRI78_19475</name>
</gene>
<dbReference type="Proteomes" id="UP000191039">
    <property type="component" value="Unassembled WGS sequence"/>
</dbReference>
<feature type="compositionally biased region" description="Low complexity" evidence="1">
    <location>
        <begin position="198"/>
        <end position="212"/>
    </location>
</feature>
<feature type="compositionally biased region" description="Low complexity" evidence="1">
    <location>
        <begin position="221"/>
        <end position="235"/>
    </location>
</feature>
<evidence type="ECO:0000313" key="4">
    <source>
        <dbReference type="EMBL" id="PEG52818.1"/>
    </source>
</evidence>
<reference evidence="3 5" key="1">
    <citation type="submission" date="2016-09" db="EMBL/GenBank/DDBJ databases">
        <title>genome sequences of unsequenced Mycobacteria.</title>
        <authorList>
            <person name="Greninger A.L."/>
            <person name="Jerome K.R."/>
            <person name="Mcnair B."/>
            <person name="Wallis C."/>
            <person name="Fang F."/>
        </authorList>
    </citation>
    <scope>NUCLEOTIDE SEQUENCE [LARGE SCALE GENOMIC DNA]</scope>
    <source>
        <strain evidence="3 5">BM1</strain>
    </source>
</reference>
<dbReference type="RefSeq" id="WP_073858039.1">
    <property type="nucleotide sequence ID" value="NZ_BAAATC010000004.1"/>
</dbReference>
<keyword evidence="2" id="KW-0812">Transmembrane</keyword>
<dbReference type="EMBL" id="PDCR01000026">
    <property type="protein sequence ID" value="PEG52818.1"/>
    <property type="molecule type" value="Genomic_DNA"/>
</dbReference>
<dbReference type="AlphaFoldDB" id="A0A1Q4H9L3"/>
<name>A0A1Q4H9L3_9MYCO</name>
<feature type="compositionally biased region" description="Low complexity" evidence="1">
    <location>
        <begin position="146"/>
        <end position="161"/>
    </location>
</feature>
<dbReference type="Gene3D" id="2.60.40.3440">
    <property type="match status" value="1"/>
</dbReference>
<keyword evidence="2" id="KW-0472">Membrane</keyword>
<evidence type="ECO:0000256" key="2">
    <source>
        <dbReference type="SAM" id="Phobius"/>
    </source>
</evidence>
<dbReference type="Proteomes" id="UP000220340">
    <property type="component" value="Unassembled WGS sequence"/>
</dbReference>
<feature type="compositionally biased region" description="Basic residues" evidence="1">
    <location>
        <begin position="1"/>
        <end position="16"/>
    </location>
</feature>
<keyword evidence="6" id="KW-1185">Reference proteome</keyword>
<evidence type="ECO:0000256" key="1">
    <source>
        <dbReference type="SAM" id="MobiDB-lite"/>
    </source>
</evidence>